<dbReference type="Proteomes" id="UP000254040">
    <property type="component" value="Unassembled WGS sequence"/>
</dbReference>
<feature type="binding site" evidence="6">
    <location>
        <position position="295"/>
    </location>
    <ligand>
        <name>substrate</name>
    </ligand>
</feature>
<dbReference type="SUPFAM" id="SSF54826">
    <property type="entry name" value="Enolase N-terminal domain-like"/>
    <property type="match status" value="1"/>
</dbReference>
<evidence type="ECO:0000256" key="5">
    <source>
        <dbReference type="PIRSR" id="PIRSR634603-1"/>
    </source>
</evidence>
<keyword evidence="12" id="KW-1185">Reference proteome</keyword>
<dbReference type="OrthoDB" id="103536at2"/>
<reference evidence="11 13" key="2">
    <citation type="submission" date="2018-06" db="EMBL/GenBank/DDBJ databases">
        <authorList>
            <consortium name="Pathogen Informatics"/>
            <person name="Doyle S."/>
        </authorList>
    </citation>
    <scope>NUCLEOTIDE SEQUENCE [LARGE SCALE GENOMIC DNA]</scope>
    <source>
        <strain evidence="11 13">NCTC12239</strain>
    </source>
</reference>
<evidence type="ECO:0000313" key="10">
    <source>
        <dbReference type="EMBL" id="KTD34949.1"/>
    </source>
</evidence>
<feature type="binding site" evidence="6">
    <location>
        <position position="320"/>
    </location>
    <ligand>
        <name>substrate</name>
    </ligand>
</feature>
<dbReference type="GO" id="GO:0016855">
    <property type="term" value="F:racemase and epimerase activity, acting on amino acids and derivatives"/>
    <property type="evidence" value="ECO:0007669"/>
    <property type="project" value="UniProtKB-UniRule"/>
</dbReference>
<feature type="binding site" evidence="6">
    <location>
        <position position="297"/>
    </location>
    <ligand>
        <name>substrate</name>
    </ligand>
</feature>
<dbReference type="InterPro" id="IPR013342">
    <property type="entry name" value="Mandelate_racemase_C"/>
</dbReference>
<evidence type="ECO:0000256" key="3">
    <source>
        <dbReference type="ARBA" id="ARBA00022842"/>
    </source>
</evidence>
<dbReference type="AlphaFoldDB" id="A0A378JZH0"/>
<evidence type="ECO:0000256" key="4">
    <source>
        <dbReference type="ARBA" id="ARBA00023235"/>
    </source>
</evidence>
<evidence type="ECO:0000313" key="13">
    <source>
        <dbReference type="Proteomes" id="UP000254040"/>
    </source>
</evidence>
<comment type="cofactor">
    <cofactor evidence="7 8">
        <name>Mg(2+)</name>
        <dbReference type="ChEBI" id="CHEBI:18420"/>
    </cofactor>
    <text evidence="7 8">Binds 1 Mg(2+) ion per subunit.</text>
</comment>
<evidence type="ECO:0000256" key="7">
    <source>
        <dbReference type="PIRSR" id="PIRSR634603-3"/>
    </source>
</evidence>
<dbReference type="Proteomes" id="UP000054985">
    <property type="component" value="Unassembled WGS sequence"/>
</dbReference>
<feature type="binding site" evidence="6">
    <location>
        <position position="24"/>
    </location>
    <ligand>
        <name>substrate</name>
    </ligand>
</feature>
<gene>
    <name evidence="10" type="ORF">Lmor_1482</name>
    <name evidence="11" type="ORF">NCTC12239_02758</name>
</gene>
<dbReference type="SMART" id="SM00922">
    <property type="entry name" value="MR_MLE"/>
    <property type="match status" value="1"/>
</dbReference>
<dbReference type="SFLD" id="SFLDS00001">
    <property type="entry name" value="Enolase"/>
    <property type="match status" value="1"/>
</dbReference>
<dbReference type="Gene3D" id="3.20.20.120">
    <property type="entry name" value="Enolase-like C-terminal domain"/>
    <property type="match status" value="1"/>
</dbReference>
<feature type="domain" description="Mandelate racemase/muconate lactonizing enzyme C-terminal" evidence="9">
    <location>
        <begin position="141"/>
        <end position="239"/>
    </location>
</feature>
<reference evidence="10 12" key="1">
    <citation type="submission" date="2015-11" db="EMBL/GenBank/DDBJ databases">
        <title>Genomic analysis of 38 Legionella species identifies large and diverse effector repertoires.</title>
        <authorList>
            <person name="Burstein D."/>
            <person name="Amaro F."/>
            <person name="Zusman T."/>
            <person name="Lifshitz Z."/>
            <person name="Cohen O."/>
            <person name="Gilbert J.A."/>
            <person name="Pupko T."/>
            <person name="Shuman H.A."/>
            <person name="Segal G."/>
        </authorList>
    </citation>
    <scope>NUCLEOTIDE SEQUENCE [LARGE SCALE GENOMIC DNA]</scope>
    <source>
        <strain evidence="10 12">ATCC 43877</strain>
    </source>
</reference>
<dbReference type="FunFam" id="3.30.390.10:FF:000009">
    <property type="entry name" value="Hydrophobic dipeptide epimerase"/>
    <property type="match status" value="1"/>
</dbReference>
<evidence type="ECO:0000256" key="2">
    <source>
        <dbReference type="ARBA" id="ARBA00022723"/>
    </source>
</evidence>
<dbReference type="RefSeq" id="WP_028383271.1">
    <property type="nucleotide sequence ID" value="NZ_CAAAJG010000022.1"/>
</dbReference>
<feature type="binding site" evidence="6">
    <location>
        <position position="135"/>
    </location>
    <ligand>
        <name>substrate</name>
    </ligand>
</feature>
<dbReference type="PANTHER" id="PTHR48073:SF2">
    <property type="entry name" value="O-SUCCINYLBENZOATE SYNTHASE"/>
    <property type="match status" value="1"/>
</dbReference>
<dbReference type="EC" id="5.1.1.-" evidence="8"/>
<keyword evidence="3 7" id="KW-0460">Magnesium</keyword>
<dbReference type="InterPro" id="IPR036849">
    <property type="entry name" value="Enolase-like_C_sf"/>
</dbReference>
<proteinExistence type="inferred from homology"/>
<evidence type="ECO:0000256" key="6">
    <source>
        <dbReference type="PIRSR" id="PIRSR634603-2"/>
    </source>
</evidence>
<dbReference type="CDD" id="cd03319">
    <property type="entry name" value="L-Ala-DL-Glu_epimerase"/>
    <property type="match status" value="1"/>
</dbReference>
<feature type="binding site" evidence="6">
    <location>
        <position position="160"/>
    </location>
    <ligand>
        <name>substrate</name>
    </ligand>
</feature>
<dbReference type="InterPro" id="IPR029065">
    <property type="entry name" value="Enolase_C-like"/>
</dbReference>
<keyword evidence="4 8" id="KW-0413">Isomerase</keyword>
<dbReference type="EMBL" id="LNYN01000019">
    <property type="protein sequence ID" value="KTD34949.1"/>
    <property type="molecule type" value="Genomic_DNA"/>
</dbReference>
<dbReference type="GO" id="GO:0046872">
    <property type="term" value="F:metal ion binding"/>
    <property type="evidence" value="ECO:0007669"/>
    <property type="project" value="UniProtKB-KW"/>
</dbReference>
<feature type="binding site" evidence="7">
    <location>
        <position position="243"/>
    </location>
    <ligand>
        <name>Mg(2+)</name>
        <dbReference type="ChEBI" id="CHEBI:18420"/>
    </ligand>
</feature>
<dbReference type="Pfam" id="PF02746">
    <property type="entry name" value="MR_MLE_N"/>
    <property type="match status" value="1"/>
</dbReference>
<keyword evidence="2 7" id="KW-0479">Metal-binding</keyword>
<dbReference type="EMBL" id="UGOG01000001">
    <property type="protein sequence ID" value="STX63806.1"/>
    <property type="molecule type" value="Genomic_DNA"/>
</dbReference>
<comment type="similarity">
    <text evidence="1 8">Belongs to the mandelate racemase/muconate lactonizing enzyme family.</text>
</comment>
<protein>
    <recommendedName>
        <fullName evidence="8">Dipeptide epimerase</fullName>
        <ecNumber evidence="8">5.1.1.-</ecNumber>
    </recommendedName>
</protein>
<dbReference type="SFLD" id="SFLDG00180">
    <property type="entry name" value="muconate_cycloisomerase"/>
    <property type="match status" value="1"/>
</dbReference>
<dbReference type="GO" id="GO:0006518">
    <property type="term" value="P:peptide metabolic process"/>
    <property type="evidence" value="ECO:0007669"/>
    <property type="project" value="UniProtKB-ARBA"/>
</dbReference>
<organism evidence="11 13">
    <name type="scientific">Legionella moravica</name>
    <dbReference type="NCBI Taxonomy" id="39962"/>
    <lineage>
        <taxon>Bacteria</taxon>
        <taxon>Pseudomonadati</taxon>
        <taxon>Pseudomonadota</taxon>
        <taxon>Gammaproteobacteria</taxon>
        <taxon>Legionellales</taxon>
        <taxon>Legionellaceae</taxon>
        <taxon>Legionella</taxon>
    </lineage>
</organism>
<dbReference type="STRING" id="39962.Lmor_1482"/>
<name>A0A378JZH0_9GAMM</name>
<dbReference type="PANTHER" id="PTHR48073">
    <property type="entry name" value="O-SUCCINYLBENZOATE SYNTHASE-RELATED"/>
    <property type="match status" value="1"/>
</dbReference>
<evidence type="ECO:0000256" key="1">
    <source>
        <dbReference type="ARBA" id="ARBA00008031"/>
    </source>
</evidence>
<feature type="binding site" evidence="7">
    <location>
        <position position="218"/>
    </location>
    <ligand>
        <name>Mg(2+)</name>
        <dbReference type="ChEBI" id="CHEBI:18420"/>
    </ligand>
</feature>
<evidence type="ECO:0000313" key="12">
    <source>
        <dbReference type="Proteomes" id="UP000054985"/>
    </source>
</evidence>
<dbReference type="SFLD" id="SFLDF00009">
    <property type="entry name" value="o-succinylbenzoate_synthase"/>
    <property type="match status" value="1"/>
</dbReference>
<dbReference type="Pfam" id="PF13378">
    <property type="entry name" value="MR_MLE_C"/>
    <property type="match status" value="1"/>
</dbReference>
<dbReference type="InterPro" id="IPR034603">
    <property type="entry name" value="Dipeptide_epimerase"/>
</dbReference>
<dbReference type="Gene3D" id="3.30.390.10">
    <property type="entry name" value="Enolase-like, N-terminal domain"/>
    <property type="match status" value="1"/>
</dbReference>
<evidence type="ECO:0000259" key="9">
    <source>
        <dbReference type="SMART" id="SM00922"/>
    </source>
</evidence>
<dbReference type="SUPFAM" id="SSF51604">
    <property type="entry name" value="Enolase C-terminal domain-like"/>
    <property type="match status" value="1"/>
</dbReference>
<evidence type="ECO:0000256" key="8">
    <source>
        <dbReference type="RuleBase" id="RU366006"/>
    </source>
</evidence>
<dbReference type="InterPro" id="IPR013341">
    <property type="entry name" value="Mandelate_racemase_N_dom"/>
</dbReference>
<sequence>MIIKEIYIAQLTIPLSRPFITAVRRTECVDDVVVMIKTDCGKTGYGSAASTPAITGDSTASIVTAIKDILGPQLIGRTISELNLLLQMNNQNLVGNSSAKAAIDIALHDLFAQYCGLPLYKVLGGNSNSIRSCITISVKAVNEMVSDAIDLVKQGHRTLKIKLGLNPVDDIHRVKAIRKALGNDISLLVDANQGWSFEDALEVIDSFKKLQLDIPLVEQPVAAGDIAHLKAISERVDCSIIADEACFSPNDVLNLAKNNACDGVNIKLMKSGGIERAQAIYHIAQSAGMNIMVGCMLESPIGVAAIASFALSKPDIFYADLDPLYLIRDNYVLGGAQCLGTQIFLSDKPGLGIEGISQGLNLVGAIC</sequence>
<feature type="binding site" evidence="6">
    <location>
        <position position="322"/>
    </location>
    <ligand>
        <name>substrate</name>
    </ligand>
</feature>
<accession>A0A378JZH0</accession>
<dbReference type="InterPro" id="IPR029017">
    <property type="entry name" value="Enolase-like_N"/>
</dbReference>
<evidence type="ECO:0000313" key="11">
    <source>
        <dbReference type="EMBL" id="STX63806.1"/>
    </source>
</evidence>
<feature type="active site" description="Proton acceptor; specific for (R)-substrate epimerization" evidence="5">
    <location>
        <position position="162"/>
    </location>
</feature>
<feature type="binding site" evidence="7">
    <location>
        <position position="190"/>
    </location>
    <ligand>
        <name>Mg(2+)</name>
        <dbReference type="ChEBI" id="CHEBI:18420"/>
    </ligand>
</feature>
<feature type="active site" description="Proton acceptor; specific for (S)-substrate epimerization" evidence="5">
    <location>
        <position position="267"/>
    </location>
</feature>